<reference evidence="9" key="2">
    <citation type="submission" date="2021-10" db="EMBL/GenBank/DDBJ databases">
        <title>Phylogenomics reveals ancestral predisposition of the termite-cultivated fungus Termitomyces towards a domesticated lifestyle.</title>
        <authorList>
            <person name="Auxier B."/>
            <person name="Grum-Grzhimaylo A."/>
            <person name="Cardenas M.E."/>
            <person name="Lodge J.D."/>
            <person name="Laessoe T."/>
            <person name="Pedersen O."/>
            <person name="Smith M.E."/>
            <person name="Kuyper T.W."/>
            <person name="Franco-Molano E.A."/>
            <person name="Baroni T.J."/>
            <person name="Aanen D.K."/>
        </authorList>
    </citation>
    <scope>NUCLEOTIDE SEQUENCE</scope>
    <source>
        <strain evidence="9">D49</strain>
    </source>
</reference>
<protein>
    <recommendedName>
        <fullName evidence="3">factor independent urate hydroxylase</fullName>
        <ecNumber evidence="3">1.7.3.3</ecNumber>
    </recommendedName>
    <alternativeName>
        <fullName evidence="6">Urate oxidase</fullName>
    </alternativeName>
</protein>
<dbReference type="InterPro" id="IPR002042">
    <property type="entry name" value="Uricase"/>
</dbReference>
<keyword evidence="10" id="KW-1185">Reference proteome</keyword>
<gene>
    <name evidence="9" type="ORF">H0H81_006846</name>
</gene>
<keyword evidence="5" id="KW-0560">Oxidoreductase</keyword>
<evidence type="ECO:0000256" key="2">
    <source>
        <dbReference type="ARBA" id="ARBA00009760"/>
    </source>
</evidence>
<dbReference type="PRINTS" id="PR00093">
    <property type="entry name" value="URICASE"/>
</dbReference>
<dbReference type="GO" id="GO:0019628">
    <property type="term" value="P:urate catabolic process"/>
    <property type="evidence" value="ECO:0007669"/>
    <property type="project" value="TreeGrafter"/>
</dbReference>
<evidence type="ECO:0000313" key="9">
    <source>
        <dbReference type="EMBL" id="KAG5636793.1"/>
    </source>
</evidence>
<dbReference type="PANTHER" id="PTHR42874">
    <property type="entry name" value="URICASE"/>
    <property type="match status" value="1"/>
</dbReference>
<reference evidence="9" key="1">
    <citation type="submission" date="2021-02" db="EMBL/GenBank/DDBJ databases">
        <authorList>
            <person name="Nieuwenhuis M."/>
            <person name="Van De Peppel L.J.J."/>
        </authorList>
    </citation>
    <scope>NUCLEOTIDE SEQUENCE</scope>
    <source>
        <strain evidence="9">D49</strain>
    </source>
</reference>
<feature type="domain" description="DUF7702" evidence="8">
    <location>
        <begin position="486"/>
        <end position="599"/>
    </location>
</feature>
<feature type="transmembrane region" description="Helical" evidence="7">
    <location>
        <begin position="612"/>
        <end position="636"/>
    </location>
</feature>
<keyword evidence="7" id="KW-0812">Transmembrane</keyword>
<feature type="transmembrane region" description="Helical" evidence="7">
    <location>
        <begin position="424"/>
        <end position="446"/>
    </location>
</feature>
<dbReference type="InterPro" id="IPR056119">
    <property type="entry name" value="DUF7702"/>
</dbReference>
<comment type="similarity">
    <text evidence="2">Belongs to the uricase family.</text>
</comment>
<feature type="transmembrane region" description="Helical" evidence="7">
    <location>
        <begin position="532"/>
        <end position="550"/>
    </location>
</feature>
<dbReference type="PROSITE" id="PS00366">
    <property type="entry name" value="URICASE"/>
    <property type="match status" value="1"/>
</dbReference>
<accession>A0A9P7K4P8</accession>
<evidence type="ECO:0000256" key="1">
    <source>
        <dbReference type="ARBA" id="ARBA00004831"/>
    </source>
</evidence>
<comment type="pathway">
    <text evidence="1">Purine metabolism; urate degradation; (S)-allantoin from urate: step 1/3.</text>
</comment>
<comment type="caution">
    <text evidence="9">The sequence shown here is derived from an EMBL/GenBank/DDBJ whole genome shotgun (WGS) entry which is preliminary data.</text>
</comment>
<evidence type="ECO:0000256" key="4">
    <source>
        <dbReference type="ARBA" id="ARBA00022631"/>
    </source>
</evidence>
<dbReference type="Pfam" id="PF24800">
    <property type="entry name" value="DUF7702"/>
    <property type="match status" value="1"/>
</dbReference>
<feature type="transmembrane region" description="Helical" evidence="7">
    <location>
        <begin position="570"/>
        <end position="592"/>
    </location>
</feature>
<organism evidence="9 10">
    <name type="scientific">Sphagnurus paluster</name>
    <dbReference type="NCBI Taxonomy" id="117069"/>
    <lineage>
        <taxon>Eukaryota</taxon>
        <taxon>Fungi</taxon>
        <taxon>Dikarya</taxon>
        <taxon>Basidiomycota</taxon>
        <taxon>Agaricomycotina</taxon>
        <taxon>Agaricomycetes</taxon>
        <taxon>Agaricomycetidae</taxon>
        <taxon>Agaricales</taxon>
        <taxon>Tricholomatineae</taxon>
        <taxon>Lyophyllaceae</taxon>
        <taxon>Sphagnurus</taxon>
    </lineage>
</organism>
<dbReference type="NCBIfam" id="TIGR03383">
    <property type="entry name" value="urate_oxi"/>
    <property type="match status" value="1"/>
</dbReference>
<feature type="transmembrane region" description="Helical" evidence="7">
    <location>
        <begin position="361"/>
        <end position="383"/>
    </location>
</feature>
<dbReference type="AlphaFoldDB" id="A0A9P7K4P8"/>
<dbReference type="Pfam" id="PF01014">
    <property type="entry name" value="Uricase"/>
    <property type="match status" value="2"/>
</dbReference>
<evidence type="ECO:0000256" key="7">
    <source>
        <dbReference type="SAM" id="Phobius"/>
    </source>
</evidence>
<dbReference type="GO" id="GO:0004846">
    <property type="term" value="F:urate oxidase activity"/>
    <property type="evidence" value="ECO:0007669"/>
    <property type="project" value="UniProtKB-EC"/>
</dbReference>
<dbReference type="PANTHER" id="PTHR42874:SF1">
    <property type="entry name" value="URICASE"/>
    <property type="match status" value="1"/>
</dbReference>
<evidence type="ECO:0000256" key="6">
    <source>
        <dbReference type="ARBA" id="ARBA00031317"/>
    </source>
</evidence>
<dbReference type="GO" id="GO:0005777">
    <property type="term" value="C:peroxisome"/>
    <property type="evidence" value="ECO:0007669"/>
    <property type="project" value="TreeGrafter"/>
</dbReference>
<dbReference type="SUPFAM" id="SSF55620">
    <property type="entry name" value="Tetrahydrobiopterin biosynthesis enzymes-like"/>
    <property type="match status" value="2"/>
</dbReference>
<proteinExistence type="inferred from homology"/>
<keyword evidence="7" id="KW-1133">Transmembrane helix</keyword>
<keyword evidence="4" id="KW-0659">Purine metabolism</keyword>
<evidence type="ECO:0000259" key="8">
    <source>
        <dbReference type="Pfam" id="PF24800"/>
    </source>
</evidence>
<evidence type="ECO:0000313" key="10">
    <source>
        <dbReference type="Proteomes" id="UP000717328"/>
    </source>
</evidence>
<sequence>MSTSTTLAKEIPTNILARYGKDKVRVLRVVREGSWHHVVEYNVTALLEGDIDVSYTDADNSVVVATDSNLAKISPHVLVPEHFALHLGTHLVSRYAHIHKAFITVEQLRWTRIPINNTQSPEGQAKGHTHSFYRDGDDKRVINAEIDGTAGKDRLVGRVTSGISDLLVLKSTGSSFSNFIRDEYTTLPEVDDRIFSTAVDLQYVFAPVNIQPPKDPKQLELALGKPAGDDGSVWDAVGVAQRARHVTLEVFAEDESASVQATLYKMAQLILAQNAGVQSLSYSLPNKHYIPVDMRYIGVENVTPPDKAEVFMPIAAPSGLITATVSRKAYKKQAQVVKEGAVTAHLQSVSPEIDMGLNTEASAALVFLILYTILFVLLITGYLTRRIKLRSRYSVITFHVTCRLAAQATGLAFGIVGYDNVNLLVAYFILGAEGYFTLVLCAYRFLISWHYRNFKSHDSWLEPRHHPDAPLWQRFSDSFVLFGRKRRPMALMHYLLIVANAIIISGGSQLAGGHDSVKDFNANLTRAKVMRTVGQSIFLTINCVLLVCIAQAMRQYRQENPGKPMHRTLYILLAAWPLLFVRGVYGIMSGVYSPFNYFSPGNYEDHGLTDSFVISEYILATTMEWTSCALLMLTYATSRNDPPKGPLAEWNLEKKGTGGEGERV</sequence>
<name>A0A9P7K4P8_9AGAR</name>
<evidence type="ECO:0000256" key="3">
    <source>
        <dbReference type="ARBA" id="ARBA00012598"/>
    </source>
</evidence>
<dbReference type="Gene3D" id="3.10.270.10">
    <property type="entry name" value="Urate Oxidase"/>
    <property type="match status" value="1"/>
</dbReference>
<dbReference type="Proteomes" id="UP000717328">
    <property type="component" value="Unassembled WGS sequence"/>
</dbReference>
<feature type="transmembrane region" description="Helical" evidence="7">
    <location>
        <begin position="491"/>
        <end position="512"/>
    </location>
</feature>
<dbReference type="GO" id="GO:0006145">
    <property type="term" value="P:purine nucleobase catabolic process"/>
    <property type="evidence" value="ECO:0007669"/>
    <property type="project" value="TreeGrafter"/>
</dbReference>
<evidence type="ECO:0000256" key="5">
    <source>
        <dbReference type="ARBA" id="ARBA00023002"/>
    </source>
</evidence>
<dbReference type="OrthoDB" id="9992118at2759"/>
<keyword evidence="7" id="KW-0472">Membrane</keyword>
<dbReference type="EMBL" id="JABCKI010005893">
    <property type="protein sequence ID" value="KAG5636793.1"/>
    <property type="molecule type" value="Genomic_DNA"/>
</dbReference>
<dbReference type="EC" id="1.7.3.3" evidence="3"/>
<dbReference type="InterPro" id="IPR019842">
    <property type="entry name" value="Uricase_CS"/>
</dbReference>
<feature type="transmembrane region" description="Helical" evidence="7">
    <location>
        <begin position="395"/>
        <end position="418"/>
    </location>
</feature>